<feature type="compositionally biased region" description="Polar residues" evidence="1">
    <location>
        <begin position="205"/>
        <end position="219"/>
    </location>
</feature>
<feature type="region of interest" description="Disordered" evidence="1">
    <location>
        <begin position="333"/>
        <end position="374"/>
    </location>
</feature>
<evidence type="ECO:0000313" key="2">
    <source>
        <dbReference type="EMBL" id="RPB09866.1"/>
    </source>
</evidence>
<feature type="region of interest" description="Disordered" evidence="1">
    <location>
        <begin position="191"/>
        <end position="251"/>
    </location>
</feature>
<feature type="compositionally biased region" description="Low complexity" evidence="1">
    <location>
        <begin position="348"/>
        <end position="360"/>
    </location>
</feature>
<feature type="compositionally biased region" description="Polar residues" evidence="1">
    <location>
        <begin position="495"/>
        <end position="508"/>
    </location>
</feature>
<evidence type="ECO:0000256" key="1">
    <source>
        <dbReference type="SAM" id="MobiDB-lite"/>
    </source>
</evidence>
<feature type="compositionally biased region" description="Polar residues" evidence="1">
    <location>
        <begin position="290"/>
        <end position="303"/>
    </location>
</feature>
<feature type="region of interest" description="Disordered" evidence="1">
    <location>
        <begin position="535"/>
        <end position="582"/>
    </location>
</feature>
<feature type="compositionally biased region" description="Polar residues" evidence="1">
    <location>
        <begin position="469"/>
        <end position="479"/>
    </location>
</feature>
<organism evidence="2 3">
    <name type="scientific">Morchella conica CCBAS932</name>
    <dbReference type="NCBI Taxonomy" id="1392247"/>
    <lineage>
        <taxon>Eukaryota</taxon>
        <taxon>Fungi</taxon>
        <taxon>Dikarya</taxon>
        <taxon>Ascomycota</taxon>
        <taxon>Pezizomycotina</taxon>
        <taxon>Pezizomycetes</taxon>
        <taxon>Pezizales</taxon>
        <taxon>Morchellaceae</taxon>
        <taxon>Morchella</taxon>
    </lineage>
</organism>
<dbReference type="OrthoDB" id="5403568at2759"/>
<evidence type="ECO:0000313" key="3">
    <source>
        <dbReference type="Proteomes" id="UP000277580"/>
    </source>
</evidence>
<feature type="region of interest" description="Disordered" evidence="1">
    <location>
        <begin position="287"/>
        <end position="320"/>
    </location>
</feature>
<dbReference type="Proteomes" id="UP000277580">
    <property type="component" value="Unassembled WGS sequence"/>
</dbReference>
<feature type="compositionally biased region" description="Polar residues" evidence="1">
    <location>
        <begin position="567"/>
        <end position="582"/>
    </location>
</feature>
<dbReference type="AlphaFoldDB" id="A0A3N4KH35"/>
<gene>
    <name evidence="2" type="ORF">P167DRAFT_576731</name>
</gene>
<protein>
    <submittedName>
        <fullName evidence="2">Uncharacterized protein</fullName>
    </submittedName>
</protein>
<dbReference type="EMBL" id="ML119147">
    <property type="protein sequence ID" value="RPB09866.1"/>
    <property type="molecule type" value="Genomic_DNA"/>
</dbReference>
<name>A0A3N4KH35_9PEZI</name>
<feature type="compositionally biased region" description="Low complexity" evidence="1">
    <location>
        <begin position="304"/>
        <end position="320"/>
    </location>
</feature>
<reference evidence="2 3" key="1">
    <citation type="journal article" date="2018" name="Nat. Ecol. Evol.">
        <title>Pezizomycetes genomes reveal the molecular basis of ectomycorrhizal truffle lifestyle.</title>
        <authorList>
            <person name="Murat C."/>
            <person name="Payen T."/>
            <person name="Noel B."/>
            <person name="Kuo A."/>
            <person name="Morin E."/>
            <person name="Chen J."/>
            <person name="Kohler A."/>
            <person name="Krizsan K."/>
            <person name="Balestrini R."/>
            <person name="Da Silva C."/>
            <person name="Montanini B."/>
            <person name="Hainaut M."/>
            <person name="Levati E."/>
            <person name="Barry K.W."/>
            <person name="Belfiori B."/>
            <person name="Cichocki N."/>
            <person name="Clum A."/>
            <person name="Dockter R.B."/>
            <person name="Fauchery L."/>
            <person name="Guy J."/>
            <person name="Iotti M."/>
            <person name="Le Tacon F."/>
            <person name="Lindquist E.A."/>
            <person name="Lipzen A."/>
            <person name="Malagnac F."/>
            <person name="Mello A."/>
            <person name="Molinier V."/>
            <person name="Miyauchi S."/>
            <person name="Poulain J."/>
            <person name="Riccioni C."/>
            <person name="Rubini A."/>
            <person name="Sitrit Y."/>
            <person name="Splivallo R."/>
            <person name="Traeger S."/>
            <person name="Wang M."/>
            <person name="Zifcakova L."/>
            <person name="Wipf D."/>
            <person name="Zambonelli A."/>
            <person name="Paolocci F."/>
            <person name="Nowrousian M."/>
            <person name="Ottonello S."/>
            <person name="Baldrian P."/>
            <person name="Spatafora J.W."/>
            <person name="Henrissat B."/>
            <person name="Nagy L.G."/>
            <person name="Aury J.M."/>
            <person name="Wincker P."/>
            <person name="Grigoriev I.V."/>
            <person name="Bonfante P."/>
            <person name="Martin F.M."/>
        </authorList>
    </citation>
    <scope>NUCLEOTIDE SEQUENCE [LARGE SCALE GENOMIC DNA]</scope>
    <source>
        <strain evidence="2 3">CCBAS932</strain>
    </source>
</reference>
<dbReference type="InParanoid" id="A0A3N4KH35"/>
<sequence>MTNMSEAKYVLYDIEKYKRDHGTRWMLETYKKTSAVGGPLDLSQFDPGTAHVLWEYQQPVWLRFGLVIFRAVQRGGDNVPPGFVLGIVAKEDLDLELAQFDIHLGFISELFVSHGWKIIDLWIQEDHLYIDIELDVDAIAAVNGDVEDYLEPAGYSRLRDARLSRGLHKNPNSFVLVLTFLDGIPPMPKNWMLPSETQLPAPRTRSPQQRTSLSSTNQNFEDRSITPAYSSDEYKADNSASPSSIASDPEQVMEDYSDTFPFAEDNLTVMADNEERLAARMDAEYRLTRGTMNPDQATFQDGENNASAGDNSDDSAGYSSGAALRDLLGLDGQRTFTMPNNEGPIRNAAASADSAGSDPSSRYRHNSAGNNIFSEPVHYSTNEMEPQLPTHLAETETTEAAPLYIDSDGSSPPRRRAKDLGEYLSVFQKPLKKSQHTPSQSSSSEESIKGSGSKSKFLPGMFKGKEKPNSASTLSSEGGATSPRRLVKIRPAPTGNKSGAAQGGSFSRATGPGLARSENILAGSIGRATRTIANEDVDHGPNTPALASPAASGTRRRRRGGNRDSAETVNQEQYRNSSNLVNREFQNNNSAPVASATRNAFSTSSTPSNPLPTNTQNGAGAAAVQTPAIVSRVFPADSWQARVRGNYNTKVDQAEDDYEAIAEIDEFEEARRADEERERTRWYWQTRG</sequence>
<feature type="region of interest" description="Disordered" evidence="1">
    <location>
        <begin position="427"/>
        <end position="514"/>
    </location>
</feature>
<proteinExistence type="predicted"/>
<keyword evidence="3" id="KW-1185">Reference proteome</keyword>
<accession>A0A3N4KH35</accession>
<feature type="compositionally biased region" description="Low complexity" evidence="1">
    <location>
        <begin position="436"/>
        <end position="456"/>
    </location>
</feature>